<proteinExistence type="predicted"/>
<name>A0A1H5RG15_9PSEU</name>
<dbReference type="EMBL" id="FNUJ01000011">
    <property type="protein sequence ID" value="SEF36638.1"/>
    <property type="molecule type" value="Genomic_DNA"/>
</dbReference>
<evidence type="ECO:0000313" key="3">
    <source>
        <dbReference type="Proteomes" id="UP000198878"/>
    </source>
</evidence>
<dbReference type="AlphaFoldDB" id="A0A1H5RG15"/>
<evidence type="ECO:0000313" key="2">
    <source>
        <dbReference type="EMBL" id="SEF36638.1"/>
    </source>
</evidence>
<evidence type="ECO:0000259" key="1">
    <source>
        <dbReference type="PROSITE" id="PS50943"/>
    </source>
</evidence>
<dbReference type="Pfam" id="PF19054">
    <property type="entry name" value="DUF5753"/>
    <property type="match status" value="1"/>
</dbReference>
<keyword evidence="3" id="KW-1185">Reference proteome</keyword>
<dbReference type="Gene3D" id="1.10.260.40">
    <property type="entry name" value="lambda repressor-like DNA-binding domains"/>
    <property type="match status" value="1"/>
</dbReference>
<dbReference type="InterPro" id="IPR010982">
    <property type="entry name" value="Lambda_DNA-bd_dom_sf"/>
</dbReference>
<accession>A0A1H5RG15</accession>
<dbReference type="GO" id="GO:0003677">
    <property type="term" value="F:DNA binding"/>
    <property type="evidence" value="ECO:0007669"/>
    <property type="project" value="InterPro"/>
</dbReference>
<dbReference type="Proteomes" id="UP000198878">
    <property type="component" value="Unassembled WGS sequence"/>
</dbReference>
<feature type="domain" description="HTH cro/C1-type" evidence="1">
    <location>
        <begin position="4"/>
        <end position="46"/>
    </location>
</feature>
<dbReference type="InterPro" id="IPR043917">
    <property type="entry name" value="DUF5753"/>
</dbReference>
<dbReference type="InterPro" id="IPR001387">
    <property type="entry name" value="Cro/C1-type_HTH"/>
</dbReference>
<dbReference type="STRING" id="218821.SAMN05421837_11159"/>
<protein>
    <recommendedName>
        <fullName evidence="1">HTH cro/C1-type domain-containing protein</fullName>
    </recommendedName>
</protein>
<dbReference type="PROSITE" id="PS50943">
    <property type="entry name" value="HTH_CROC1"/>
    <property type="match status" value="1"/>
</dbReference>
<gene>
    <name evidence="2" type="ORF">SAMN05421837_11159</name>
</gene>
<reference evidence="3" key="1">
    <citation type="submission" date="2016-10" db="EMBL/GenBank/DDBJ databases">
        <authorList>
            <person name="Varghese N."/>
            <person name="Submissions S."/>
        </authorList>
    </citation>
    <scope>NUCLEOTIDE SEQUENCE [LARGE SCALE GENOMIC DNA]</scope>
    <source>
        <strain evidence="3">DSM 44654</strain>
    </source>
</reference>
<sequence>MGVRELARLAQVVAQDVSSWESGLRVPRMEQLGVLLGALRVAPVERERLVELARNAREPNWLERTVPGVSSATATYVEYERAATGMVDWEPFLVPGFLQAPGYAEAILSAHRLPPRLIEREVAVRLRRREVLTRREPLVLKLFLGEEALRRPIAEPAVMTEQLLLLVRAAQPRTSSIRVVPADAGYHPGLAGHFVIFDFAHLPSVVHIEHLRGSAHLYDGDHVAAFRAAAETLADLALSERESLALIQGVITGLE</sequence>
<organism evidence="2 3">
    <name type="scientific">Amycolatopsis pretoriensis</name>
    <dbReference type="NCBI Taxonomy" id="218821"/>
    <lineage>
        <taxon>Bacteria</taxon>
        <taxon>Bacillati</taxon>
        <taxon>Actinomycetota</taxon>
        <taxon>Actinomycetes</taxon>
        <taxon>Pseudonocardiales</taxon>
        <taxon>Pseudonocardiaceae</taxon>
        <taxon>Amycolatopsis</taxon>
    </lineage>
</organism>